<evidence type="ECO:0000256" key="3">
    <source>
        <dbReference type="ARBA" id="ARBA00022630"/>
    </source>
</evidence>
<dbReference type="GO" id="GO:0003995">
    <property type="term" value="F:acyl-CoA dehydrogenase activity"/>
    <property type="evidence" value="ECO:0007669"/>
    <property type="project" value="TreeGrafter"/>
</dbReference>
<dbReference type="InterPro" id="IPR046373">
    <property type="entry name" value="Acyl-CoA_Oxase/DH_mid-dom_sf"/>
</dbReference>
<protein>
    <submittedName>
        <fullName evidence="8">Acyl-CoA/acyl-ACP dehydrogenase</fullName>
    </submittedName>
</protein>
<dbReference type="Gene3D" id="2.40.110.10">
    <property type="entry name" value="Butyryl-CoA Dehydrogenase, subunit A, domain 2"/>
    <property type="match status" value="1"/>
</dbReference>
<dbReference type="Gene3D" id="1.10.540.10">
    <property type="entry name" value="Acyl-CoA dehydrogenase/oxidase, N-terminal domain"/>
    <property type="match status" value="1"/>
</dbReference>
<dbReference type="GO" id="GO:0050660">
    <property type="term" value="F:flavin adenine dinucleotide binding"/>
    <property type="evidence" value="ECO:0007669"/>
    <property type="project" value="InterPro"/>
</dbReference>
<dbReference type="RefSeq" id="WP_254293668.1">
    <property type="nucleotide sequence ID" value="NZ_JAMLDX010000009.1"/>
</dbReference>
<dbReference type="PANTHER" id="PTHR43884">
    <property type="entry name" value="ACYL-COA DEHYDROGENASE"/>
    <property type="match status" value="1"/>
</dbReference>
<evidence type="ECO:0000313" key="9">
    <source>
        <dbReference type="Proteomes" id="UP001139451"/>
    </source>
</evidence>
<evidence type="ECO:0000256" key="1">
    <source>
        <dbReference type="ARBA" id="ARBA00001974"/>
    </source>
</evidence>
<feature type="domain" description="Acyl-CoA dehydrogenase/oxidase C-terminal" evidence="6">
    <location>
        <begin position="223"/>
        <end position="369"/>
    </location>
</feature>
<reference evidence="8" key="1">
    <citation type="submission" date="2022-05" db="EMBL/GenBank/DDBJ databases">
        <title>Sphingomonas sp. strain MG17 Genome sequencing and assembly.</title>
        <authorList>
            <person name="Kim I."/>
        </authorList>
    </citation>
    <scope>NUCLEOTIDE SEQUENCE</scope>
    <source>
        <strain evidence="8">MG17</strain>
    </source>
</reference>
<evidence type="ECO:0000256" key="4">
    <source>
        <dbReference type="ARBA" id="ARBA00022827"/>
    </source>
</evidence>
<evidence type="ECO:0000256" key="5">
    <source>
        <dbReference type="ARBA" id="ARBA00023002"/>
    </source>
</evidence>
<dbReference type="InterPro" id="IPR037069">
    <property type="entry name" value="AcylCoA_DH/ox_N_sf"/>
</dbReference>
<keyword evidence="9" id="KW-1185">Reference proteome</keyword>
<keyword evidence="4" id="KW-0274">FAD</keyword>
<accession>A0A9X2KQ10</accession>
<dbReference type="Gene3D" id="1.20.140.10">
    <property type="entry name" value="Butyryl-CoA Dehydrogenase, subunit A, domain 3"/>
    <property type="match status" value="1"/>
</dbReference>
<comment type="cofactor">
    <cofactor evidence="1">
        <name>FAD</name>
        <dbReference type="ChEBI" id="CHEBI:57692"/>
    </cofactor>
</comment>
<evidence type="ECO:0000256" key="2">
    <source>
        <dbReference type="ARBA" id="ARBA00009347"/>
    </source>
</evidence>
<dbReference type="PANTHER" id="PTHR43884:SF20">
    <property type="entry name" value="ACYL-COA DEHYDROGENASE FADE28"/>
    <property type="match status" value="1"/>
</dbReference>
<dbReference type="AlphaFoldDB" id="A0A9X2KQ10"/>
<keyword evidence="3" id="KW-0285">Flavoprotein</keyword>
<proteinExistence type="inferred from homology"/>
<dbReference type="SUPFAM" id="SSF56645">
    <property type="entry name" value="Acyl-CoA dehydrogenase NM domain-like"/>
    <property type="match status" value="1"/>
</dbReference>
<dbReference type="InterPro" id="IPR036250">
    <property type="entry name" value="AcylCo_DH-like_C"/>
</dbReference>
<evidence type="ECO:0000259" key="7">
    <source>
        <dbReference type="Pfam" id="PF02771"/>
    </source>
</evidence>
<dbReference type="InterPro" id="IPR013786">
    <property type="entry name" value="AcylCoA_DH/ox_N"/>
</dbReference>
<dbReference type="InterPro" id="IPR009075">
    <property type="entry name" value="AcylCo_DH/oxidase_C"/>
</dbReference>
<dbReference type="Pfam" id="PF00441">
    <property type="entry name" value="Acyl-CoA_dh_1"/>
    <property type="match status" value="1"/>
</dbReference>
<keyword evidence="5" id="KW-0560">Oxidoreductase</keyword>
<dbReference type="EMBL" id="JAMLDX010000009">
    <property type="protein sequence ID" value="MCP3731248.1"/>
    <property type="molecule type" value="Genomic_DNA"/>
</dbReference>
<organism evidence="8 9">
    <name type="scientific">Sphingomonas tagetis</name>
    <dbReference type="NCBI Taxonomy" id="2949092"/>
    <lineage>
        <taxon>Bacteria</taxon>
        <taxon>Pseudomonadati</taxon>
        <taxon>Pseudomonadota</taxon>
        <taxon>Alphaproteobacteria</taxon>
        <taxon>Sphingomonadales</taxon>
        <taxon>Sphingomonadaceae</taxon>
        <taxon>Sphingomonas</taxon>
    </lineage>
</organism>
<dbReference type="Proteomes" id="UP001139451">
    <property type="component" value="Unassembled WGS sequence"/>
</dbReference>
<gene>
    <name evidence="8" type="ORF">M9978_12505</name>
</gene>
<dbReference type="Pfam" id="PF02771">
    <property type="entry name" value="Acyl-CoA_dh_N"/>
    <property type="match status" value="1"/>
</dbReference>
<dbReference type="InterPro" id="IPR009100">
    <property type="entry name" value="AcylCoA_DH/oxidase_NM_dom_sf"/>
</dbReference>
<feature type="domain" description="Acyl-CoA dehydrogenase/oxidase N-terminal" evidence="7">
    <location>
        <begin position="7"/>
        <end position="81"/>
    </location>
</feature>
<evidence type="ECO:0000313" key="8">
    <source>
        <dbReference type="EMBL" id="MCP3731248.1"/>
    </source>
</evidence>
<name>A0A9X2KQ10_9SPHN</name>
<comment type="similarity">
    <text evidence="2">Belongs to the acyl-CoA dehydrogenase family.</text>
</comment>
<evidence type="ECO:0000259" key="6">
    <source>
        <dbReference type="Pfam" id="PF00441"/>
    </source>
</evidence>
<comment type="caution">
    <text evidence="8">The sequence shown here is derived from an EMBL/GenBank/DDBJ whole genome shotgun (WGS) entry which is preliminary data.</text>
</comment>
<dbReference type="SUPFAM" id="SSF47203">
    <property type="entry name" value="Acyl-CoA dehydrogenase C-terminal domain-like"/>
    <property type="match status" value="1"/>
</dbReference>
<sequence length="370" mass="39394">MDFNYSDMQRMLLDSAERYLGDRFTLEHRRAARSEASGVDAEAWAAFAELGWLALTIPEAQGGLGGSVEDMAVLSTALGARLVVEPFASTAVLGAHIYARSEGDRSAELAAIAGGEARVALAHDEPGERYAYAAPRRTRVTREGNRLVLNGQKMLAADAPGAGTFLVTATIEGEAGTAIVAVDAQAAGVTASPYPLLDGSRAADIAFDQVALDVEAVIIAPARGQAVLAEALDRATISLLAQAVGSMESCLDVCSAYVKERQQFGQPIGKFQSLQHIMADMFVATHQARSGLYMALAASEAEPAARQRAVSLASITVKEASQLVSRQGLQLHGGYGMTDEYEISHHFRRLMVIEKLFGDIDFHIRRVAAS</sequence>
<dbReference type="CDD" id="cd00567">
    <property type="entry name" value="ACAD"/>
    <property type="match status" value="1"/>
</dbReference>